<dbReference type="Gene3D" id="3.40.190.150">
    <property type="entry name" value="Bordetella uptake gene, domain 1"/>
    <property type="match status" value="1"/>
</dbReference>
<dbReference type="PIRSF" id="PIRSF017082">
    <property type="entry name" value="YflP"/>
    <property type="match status" value="1"/>
</dbReference>
<dbReference type="Gene3D" id="3.40.190.10">
    <property type="entry name" value="Periplasmic binding protein-like II"/>
    <property type="match status" value="1"/>
</dbReference>
<proteinExistence type="inferred from homology"/>
<evidence type="ECO:0000313" key="3">
    <source>
        <dbReference type="EMBL" id="TXL65304.1"/>
    </source>
</evidence>
<dbReference type="AlphaFoldDB" id="A0A5C8NVX4"/>
<dbReference type="PANTHER" id="PTHR42928">
    <property type="entry name" value="TRICARBOXYLATE-BINDING PROTEIN"/>
    <property type="match status" value="1"/>
</dbReference>
<keyword evidence="2" id="KW-0732">Signal</keyword>
<feature type="signal peptide" evidence="2">
    <location>
        <begin position="1"/>
        <end position="35"/>
    </location>
</feature>
<gene>
    <name evidence="3" type="ORF">FHP08_10955</name>
</gene>
<name>A0A5C8NVX4_9BURK</name>
<dbReference type="CDD" id="cd07012">
    <property type="entry name" value="PBP2_Bug_TTT"/>
    <property type="match status" value="1"/>
</dbReference>
<evidence type="ECO:0000256" key="1">
    <source>
        <dbReference type="ARBA" id="ARBA00006987"/>
    </source>
</evidence>
<dbReference type="OrthoDB" id="8954272at2"/>
<sequence length="334" mass="35574">MRNEPTRARRRALAIWTSGILAVAASAAVPLQAVAQSDYPSKPIHVIVPYPAGGVVDLVTRAVSEKMAESLGQPIVVEARPGASANIGTDHVLRQPADGYTILMGSPYLATNPLLNSTTKWKTDDFVGLGLIGAPPNLFVVSNNLPVKTLEEFVDYVKARPGKVNVSNPGVGSSNHLGQELFFSITGLEMQDVHYKGQPQMIPDLASGLVSFGLVTIALAGPQITEGKFRALAISAPRRASTLPEVPTLAEAGFPNATFLPWYGFVAAKGTPSPVVKRLSDAIMGALKDPAVITRLEKMGTQLTPAPAEEFDKLLASEAVRWANVIKKRNIQPN</sequence>
<organism evidence="3 4">
    <name type="scientific">Zeimonas arvi</name>
    <dbReference type="NCBI Taxonomy" id="2498847"/>
    <lineage>
        <taxon>Bacteria</taxon>
        <taxon>Pseudomonadati</taxon>
        <taxon>Pseudomonadota</taxon>
        <taxon>Betaproteobacteria</taxon>
        <taxon>Burkholderiales</taxon>
        <taxon>Burkholderiaceae</taxon>
        <taxon>Zeimonas</taxon>
    </lineage>
</organism>
<dbReference type="RefSeq" id="WP_147704499.1">
    <property type="nucleotide sequence ID" value="NZ_VDUY01000004.1"/>
</dbReference>
<dbReference type="Pfam" id="PF03401">
    <property type="entry name" value="TctC"/>
    <property type="match status" value="1"/>
</dbReference>
<comment type="similarity">
    <text evidence="1">Belongs to the UPF0065 (bug) family.</text>
</comment>
<reference evidence="3 4" key="1">
    <citation type="submission" date="2019-06" db="EMBL/GenBank/DDBJ databases">
        <title>Quisquiliibacterium sp. nov., isolated from a maize field.</title>
        <authorList>
            <person name="Lin S.-Y."/>
            <person name="Tsai C.-F."/>
            <person name="Young C.-C."/>
        </authorList>
    </citation>
    <scope>NUCLEOTIDE SEQUENCE [LARGE SCALE GENOMIC DNA]</scope>
    <source>
        <strain evidence="3 4">CC-CFT501</strain>
    </source>
</reference>
<accession>A0A5C8NVX4</accession>
<protein>
    <submittedName>
        <fullName evidence="3">Tripartite tricarboxylate transporter substrate binding protein</fullName>
    </submittedName>
</protein>
<dbReference type="PROSITE" id="PS51318">
    <property type="entry name" value="TAT"/>
    <property type="match status" value="1"/>
</dbReference>
<comment type="caution">
    <text evidence="3">The sequence shown here is derived from an EMBL/GenBank/DDBJ whole genome shotgun (WGS) entry which is preliminary data.</text>
</comment>
<dbReference type="InterPro" id="IPR042100">
    <property type="entry name" value="Bug_dom1"/>
</dbReference>
<evidence type="ECO:0000256" key="2">
    <source>
        <dbReference type="SAM" id="SignalP"/>
    </source>
</evidence>
<dbReference type="SUPFAM" id="SSF53850">
    <property type="entry name" value="Periplasmic binding protein-like II"/>
    <property type="match status" value="1"/>
</dbReference>
<dbReference type="EMBL" id="VDUY01000004">
    <property type="protein sequence ID" value="TXL65304.1"/>
    <property type="molecule type" value="Genomic_DNA"/>
</dbReference>
<dbReference type="Proteomes" id="UP000321548">
    <property type="component" value="Unassembled WGS sequence"/>
</dbReference>
<dbReference type="PANTHER" id="PTHR42928:SF5">
    <property type="entry name" value="BLR1237 PROTEIN"/>
    <property type="match status" value="1"/>
</dbReference>
<keyword evidence="4" id="KW-1185">Reference proteome</keyword>
<dbReference type="InterPro" id="IPR005064">
    <property type="entry name" value="BUG"/>
</dbReference>
<dbReference type="InterPro" id="IPR006311">
    <property type="entry name" value="TAT_signal"/>
</dbReference>
<feature type="chain" id="PRO_5022686912" evidence="2">
    <location>
        <begin position="36"/>
        <end position="334"/>
    </location>
</feature>
<evidence type="ECO:0000313" key="4">
    <source>
        <dbReference type="Proteomes" id="UP000321548"/>
    </source>
</evidence>